<dbReference type="PROSITE" id="PS50026">
    <property type="entry name" value="EGF_3"/>
    <property type="match status" value="1"/>
</dbReference>
<keyword evidence="6" id="KW-1185">Reference proteome</keyword>
<dbReference type="PANTHER" id="PTHR45712">
    <property type="entry name" value="AGAP008170-PA"/>
    <property type="match status" value="1"/>
</dbReference>
<sequence>MKCNYISADNCQCFNNDKCVQASDGRIICECIGHWSGQFCEVSQCIAYDCGFGSCLVEPINGTASCVCSNTHSYYCPFLITDERKDCMYVEIVMAHAIGVLFKDQNSNKGNILQMFDHIGVVKGTCPSTCSCVDDSSGSKINCSSKYLERIPPLSNNTYFLELGFNNITEIDIQFCKEMPQLHTIYINNNLITKVPVNTFVDCEQLYRIHLHHNEISVIEPFTFMDLPNLYAL</sequence>
<dbReference type="InterPro" id="IPR032675">
    <property type="entry name" value="LRR_dom_sf"/>
</dbReference>
<keyword evidence="1" id="KW-0433">Leucine-rich repeat</keyword>
<gene>
    <name evidence="5" type="ORF">MEDL_6640</name>
</gene>
<dbReference type="InterPro" id="IPR050333">
    <property type="entry name" value="SLRP"/>
</dbReference>
<feature type="disulfide bond" evidence="3">
    <location>
        <begin position="31"/>
        <end position="40"/>
    </location>
</feature>
<dbReference type="InterPro" id="IPR000742">
    <property type="entry name" value="EGF"/>
</dbReference>
<evidence type="ECO:0000313" key="5">
    <source>
        <dbReference type="EMBL" id="CAG2191406.1"/>
    </source>
</evidence>
<evidence type="ECO:0000259" key="4">
    <source>
        <dbReference type="PROSITE" id="PS50026"/>
    </source>
</evidence>
<dbReference type="OrthoDB" id="6051224at2759"/>
<evidence type="ECO:0000256" key="1">
    <source>
        <dbReference type="ARBA" id="ARBA00022614"/>
    </source>
</evidence>
<dbReference type="InterPro" id="IPR001611">
    <property type="entry name" value="Leu-rich_rpt"/>
</dbReference>
<dbReference type="Pfam" id="PF13855">
    <property type="entry name" value="LRR_8"/>
    <property type="match status" value="1"/>
</dbReference>
<keyword evidence="3" id="KW-0245">EGF-like domain</keyword>
<dbReference type="Gene3D" id="3.80.10.10">
    <property type="entry name" value="Ribonuclease Inhibitor"/>
    <property type="match status" value="1"/>
</dbReference>
<dbReference type="Proteomes" id="UP000683360">
    <property type="component" value="Unassembled WGS sequence"/>
</dbReference>
<reference evidence="5" key="1">
    <citation type="submission" date="2021-03" db="EMBL/GenBank/DDBJ databases">
        <authorList>
            <person name="Bekaert M."/>
        </authorList>
    </citation>
    <scope>NUCLEOTIDE SEQUENCE</scope>
</reference>
<keyword evidence="3" id="KW-1015">Disulfide bond</keyword>
<dbReference type="PANTHER" id="PTHR45712:SF22">
    <property type="entry name" value="INSULIN-LIKE GROWTH FACTOR-BINDING PROTEIN COMPLEX ACID LABILE SUBUNIT"/>
    <property type="match status" value="1"/>
</dbReference>
<accession>A0A8S3Q3N9</accession>
<feature type="domain" description="EGF-like" evidence="4">
    <location>
        <begin position="7"/>
        <end position="41"/>
    </location>
</feature>
<keyword evidence="2" id="KW-0677">Repeat</keyword>
<dbReference type="GO" id="GO:0005615">
    <property type="term" value="C:extracellular space"/>
    <property type="evidence" value="ECO:0007669"/>
    <property type="project" value="TreeGrafter"/>
</dbReference>
<proteinExistence type="predicted"/>
<dbReference type="AlphaFoldDB" id="A0A8S3Q3N9"/>
<dbReference type="PROSITE" id="PS00022">
    <property type="entry name" value="EGF_1"/>
    <property type="match status" value="1"/>
</dbReference>
<evidence type="ECO:0000256" key="2">
    <source>
        <dbReference type="ARBA" id="ARBA00022737"/>
    </source>
</evidence>
<evidence type="ECO:0000256" key="3">
    <source>
        <dbReference type="PROSITE-ProRule" id="PRU00076"/>
    </source>
</evidence>
<dbReference type="EMBL" id="CAJPWZ010000361">
    <property type="protein sequence ID" value="CAG2191406.1"/>
    <property type="molecule type" value="Genomic_DNA"/>
</dbReference>
<organism evidence="5 6">
    <name type="scientific">Mytilus edulis</name>
    <name type="common">Blue mussel</name>
    <dbReference type="NCBI Taxonomy" id="6550"/>
    <lineage>
        <taxon>Eukaryota</taxon>
        <taxon>Metazoa</taxon>
        <taxon>Spiralia</taxon>
        <taxon>Lophotrochozoa</taxon>
        <taxon>Mollusca</taxon>
        <taxon>Bivalvia</taxon>
        <taxon>Autobranchia</taxon>
        <taxon>Pteriomorphia</taxon>
        <taxon>Mytilida</taxon>
        <taxon>Mytiloidea</taxon>
        <taxon>Mytilidae</taxon>
        <taxon>Mytilinae</taxon>
        <taxon>Mytilus</taxon>
    </lineage>
</organism>
<evidence type="ECO:0000313" key="6">
    <source>
        <dbReference type="Proteomes" id="UP000683360"/>
    </source>
</evidence>
<comment type="caution">
    <text evidence="5">The sequence shown here is derived from an EMBL/GenBank/DDBJ whole genome shotgun (WGS) entry which is preliminary data.</text>
</comment>
<comment type="caution">
    <text evidence="3">Lacks conserved residue(s) required for the propagation of feature annotation.</text>
</comment>
<protein>
    <recommendedName>
        <fullName evidence="4">EGF-like domain-containing protein</fullName>
    </recommendedName>
</protein>
<dbReference type="SUPFAM" id="SSF52058">
    <property type="entry name" value="L domain-like"/>
    <property type="match status" value="1"/>
</dbReference>
<name>A0A8S3Q3N9_MYTED</name>